<dbReference type="Gene3D" id="1.10.287.2170">
    <property type="match status" value="1"/>
</dbReference>
<proteinExistence type="predicted"/>
<dbReference type="InterPro" id="IPR000551">
    <property type="entry name" value="MerR-type_HTH_dom"/>
</dbReference>
<dbReference type="InterPro" id="IPR048046">
    <property type="entry name" value="Transpos_IS607"/>
</dbReference>
<dbReference type="EMBL" id="JAAZCD010000271">
    <property type="protein sequence ID" value="NLD32937.1"/>
    <property type="molecule type" value="Genomic_DNA"/>
</dbReference>
<dbReference type="SUPFAM" id="SSF53041">
    <property type="entry name" value="Resolvase-like"/>
    <property type="match status" value="1"/>
</dbReference>
<evidence type="ECO:0000256" key="1">
    <source>
        <dbReference type="ARBA" id="ARBA00022908"/>
    </source>
</evidence>
<reference evidence="8 9" key="1">
    <citation type="journal article" date="2020" name="Biotechnol. Biofuels">
        <title>New insights from the biogas microbiome by comprehensive genome-resolved metagenomics of nearly 1600 species originating from multiple anaerobic digesters.</title>
        <authorList>
            <person name="Campanaro S."/>
            <person name="Treu L."/>
            <person name="Rodriguez-R L.M."/>
            <person name="Kovalovszki A."/>
            <person name="Ziels R.M."/>
            <person name="Maus I."/>
            <person name="Zhu X."/>
            <person name="Kougias P.G."/>
            <person name="Basile A."/>
            <person name="Luo G."/>
            <person name="Schluter A."/>
            <person name="Konstantinidis K.T."/>
            <person name="Angelidaki I."/>
        </authorList>
    </citation>
    <scope>NUCLEOTIDE SEQUENCE [LARGE SCALE GENOMIC DNA]</scope>
    <source>
        <strain evidence="8">AS07pgkLD_105</strain>
    </source>
</reference>
<dbReference type="GO" id="GO:0015074">
    <property type="term" value="P:DNA integration"/>
    <property type="evidence" value="ECO:0007669"/>
    <property type="project" value="UniProtKB-KW"/>
</dbReference>
<dbReference type="PANTHER" id="PTHR36172:SF1">
    <property type="entry name" value="RESOLVASE-RELATED"/>
    <property type="match status" value="1"/>
</dbReference>
<gene>
    <name evidence="8" type="ORF">GX662_11880</name>
</gene>
<keyword evidence="1" id="KW-0229">DNA integration</keyword>
<keyword evidence="2" id="KW-0238">DNA-binding</keyword>
<evidence type="ECO:0000313" key="9">
    <source>
        <dbReference type="Proteomes" id="UP000589373"/>
    </source>
</evidence>
<dbReference type="CDD" id="cd03769">
    <property type="entry name" value="SR_IS607_transposase_like"/>
    <property type="match status" value="1"/>
</dbReference>
<keyword evidence="3" id="KW-0233">DNA recombination</keyword>
<dbReference type="Proteomes" id="UP000589373">
    <property type="component" value="Unassembled WGS sequence"/>
</dbReference>
<dbReference type="Pfam" id="PF00376">
    <property type="entry name" value="MerR"/>
    <property type="match status" value="1"/>
</dbReference>
<organism evidence="8 9">
    <name type="scientific">Trichococcus flocculiformis</name>
    <dbReference type="NCBI Taxonomy" id="82803"/>
    <lineage>
        <taxon>Bacteria</taxon>
        <taxon>Bacillati</taxon>
        <taxon>Bacillota</taxon>
        <taxon>Bacilli</taxon>
        <taxon>Lactobacillales</taxon>
        <taxon>Carnobacteriaceae</taxon>
        <taxon>Trichococcus</taxon>
    </lineage>
</organism>
<accession>A0A847D8W3</accession>
<feature type="active site" description="O-(5'-phospho-DNA)-serine intermediate" evidence="4 5">
    <location>
        <position position="71"/>
    </location>
</feature>
<dbReference type="InterPro" id="IPR009061">
    <property type="entry name" value="DNA-bd_dom_put_sf"/>
</dbReference>
<evidence type="ECO:0000256" key="3">
    <source>
        <dbReference type="ARBA" id="ARBA00023172"/>
    </source>
</evidence>
<dbReference type="InterPro" id="IPR006118">
    <property type="entry name" value="Recombinase_CS"/>
</dbReference>
<dbReference type="GO" id="GO:0003677">
    <property type="term" value="F:DNA binding"/>
    <property type="evidence" value="ECO:0007669"/>
    <property type="project" value="UniProtKB-KW"/>
</dbReference>
<evidence type="ECO:0000259" key="6">
    <source>
        <dbReference type="PROSITE" id="PS50937"/>
    </source>
</evidence>
<feature type="domain" description="HTH merR-type" evidence="6">
    <location>
        <begin position="4"/>
        <end position="48"/>
    </location>
</feature>
<evidence type="ECO:0000259" key="7">
    <source>
        <dbReference type="PROSITE" id="PS51736"/>
    </source>
</evidence>
<dbReference type="InterPro" id="IPR006119">
    <property type="entry name" value="Resolv_N"/>
</dbReference>
<protein>
    <submittedName>
        <fullName evidence="8">IS607 family transposase</fullName>
    </submittedName>
</protein>
<dbReference type="Gene3D" id="1.10.1660.10">
    <property type="match status" value="1"/>
</dbReference>
<evidence type="ECO:0000256" key="2">
    <source>
        <dbReference type="ARBA" id="ARBA00023125"/>
    </source>
</evidence>
<dbReference type="GO" id="GO:0000150">
    <property type="term" value="F:DNA strand exchange activity"/>
    <property type="evidence" value="ECO:0007669"/>
    <property type="project" value="InterPro"/>
</dbReference>
<dbReference type="GO" id="GO:0006355">
    <property type="term" value="P:regulation of DNA-templated transcription"/>
    <property type="evidence" value="ECO:0007669"/>
    <property type="project" value="InterPro"/>
</dbReference>
<dbReference type="InterPro" id="IPR051491">
    <property type="entry name" value="Recombinase/Transposase-rel"/>
</dbReference>
<dbReference type="InterPro" id="IPR041718">
    <property type="entry name" value="IS607_transposase-like"/>
</dbReference>
<evidence type="ECO:0000256" key="5">
    <source>
        <dbReference type="PROSITE-ProRule" id="PRU10137"/>
    </source>
</evidence>
<dbReference type="CDD" id="cd04761">
    <property type="entry name" value="HTH_MerR-SF"/>
    <property type="match status" value="1"/>
</dbReference>
<dbReference type="Gene3D" id="3.40.50.1390">
    <property type="entry name" value="Resolvase, N-terminal catalytic domain"/>
    <property type="match status" value="1"/>
</dbReference>
<dbReference type="FunFam" id="3.40.50.1390:FF:000002">
    <property type="entry name" value="ORF1 in transposon ISC1904"/>
    <property type="match status" value="1"/>
</dbReference>
<name>A0A847D8W3_9LACT</name>
<sequence>MWLMYAIGKFSKATGISTSTLRRWDREDKFKPAFVSDGGTRYYSDEQLNKILGKTMTTGQSKVTIGYCRVSSPKQKDDLRRQEEDVRTYMLANGYQFEIVTDIGSGINYNNKGLNELLDRITDNQVDKIVILHKDRLVRFGFELIENLCRKYGTMIEIIDHTEKTEEQELVEDLVQIVTVFSGSLQGKRANKARKIIQELIQDDAD</sequence>
<dbReference type="NCBIfam" id="NF033518">
    <property type="entry name" value="transpos_IS607"/>
    <property type="match status" value="1"/>
</dbReference>
<dbReference type="PANTHER" id="PTHR36172">
    <property type="match status" value="1"/>
</dbReference>
<dbReference type="InterPro" id="IPR036162">
    <property type="entry name" value="Resolvase-like_N_sf"/>
</dbReference>
<feature type="domain" description="Resolvase/invertase-type recombinase catalytic" evidence="7">
    <location>
        <begin position="63"/>
        <end position="206"/>
    </location>
</feature>
<dbReference type="Pfam" id="PF00239">
    <property type="entry name" value="Resolvase"/>
    <property type="match status" value="1"/>
</dbReference>
<dbReference type="PROSITE" id="PS50937">
    <property type="entry name" value="HTH_MERR_2"/>
    <property type="match status" value="1"/>
</dbReference>
<evidence type="ECO:0000313" key="8">
    <source>
        <dbReference type="EMBL" id="NLD32937.1"/>
    </source>
</evidence>
<dbReference type="PROSITE" id="PS00397">
    <property type="entry name" value="RECOMBINASES_1"/>
    <property type="match status" value="1"/>
</dbReference>
<dbReference type="AlphaFoldDB" id="A0A847D8W3"/>
<dbReference type="PROSITE" id="PS51736">
    <property type="entry name" value="RECOMBINASES_3"/>
    <property type="match status" value="1"/>
</dbReference>
<dbReference type="SUPFAM" id="SSF46955">
    <property type="entry name" value="Putative DNA-binding domain"/>
    <property type="match status" value="1"/>
</dbReference>
<comment type="caution">
    <text evidence="8">The sequence shown here is derived from an EMBL/GenBank/DDBJ whole genome shotgun (WGS) entry which is preliminary data.</text>
</comment>
<dbReference type="SMART" id="SM00857">
    <property type="entry name" value="Resolvase"/>
    <property type="match status" value="1"/>
</dbReference>
<evidence type="ECO:0000256" key="4">
    <source>
        <dbReference type="PIRSR" id="PIRSR606118-50"/>
    </source>
</evidence>